<evidence type="ECO:0000256" key="2">
    <source>
        <dbReference type="ARBA" id="ARBA00006843"/>
    </source>
</evidence>
<keyword evidence="6" id="KW-0418">Kinase</keyword>
<dbReference type="InterPro" id="IPR007593">
    <property type="entry name" value="CD225/Dispanin_fam"/>
</dbReference>
<evidence type="ECO:0000256" key="5">
    <source>
        <dbReference type="ARBA" id="ARBA00022692"/>
    </source>
</evidence>
<keyword evidence="3" id="KW-0723">Serine/threonine-protein kinase</keyword>
<dbReference type="GO" id="GO:0016020">
    <property type="term" value="C:membrane"/>
    <property type="evidence" value="ECO:0007669"/>
    <property type="project" value="UniProtKB-SubCell"/>
</dbReference>
<sequence>MEDIPLNTTPGSGGSEDEVMSSKMGKRGAASFFTDQHYRRLAICSIICGCSCIGIKSLINSVKAEEAGDQIVAAKYSQRARKFGIISILTWFLCLAAVPILMTLGSYLLTLKD</sequence>
<keyword evidence="7 10" id="KW-1133">Transmembrane helix</keyword>
<dbReference type="InterPro" id="IPR004166">
    <property type="entry name" value="a-kinase_dom"/>
</dbReference>
<evidence type="ECO:0000259" key="11">
    <source>
        <dbReference type="PROSITE" id="PS51158"/>
    </source>
</evidence>
<feature type="domain" description="Alpha-type protein kinase" evidence="11">
    <location>
        <begin position="1"/>
        <end position="58"/>
    </location>
</feature>
<evidence type="ECO:0000256" key="1">
    <source>
        <dbReference type="ARBA" id="ARBA00004370"/>
    </source>
</evidence>
<reference evidence="12" key="2">
    <citation type="submission" date="2025-08" db="UniProtKB">
        <authorList>
            <consortium name="Ensembl"/>
        </authorList>
    </citation>
    <scope>IDENTIFICATION</scope>
</reference>
<dbReference type="GO" id="GO:0004674">
    <property type="term" value="F:protein serine/threonine kinase activity"/>
    <property type="evidence" value="ECO:0007669"/>
    <property type="project" value="UniProtKB-KW"/>
</dbReference>
<evidence type="ECO:0000256" key="9">
    <source>
        <dbReference type="SAM" id="MobiDB-lite"/>
    </source>
</evidence>
<proteinExistence type="inferred from homology"/>
<dbReference type="InParanoid" id="A0A3P8X6U9"/>
<evidence type="ECO:0000256" key="10">
    <source>
        <dbReference type="SAM" id="Phobius"/>
    </source>
</evidence>
<evidence type="ECO:0000313" key="13">
    <source>
        <dbReference type="Proteomes" id="UP000265120"/>
    </source>
</evidence>
<keyword evidence="5 10" id="KW-0812">Transmembrane</keyword>
<accession>A0A3P8X6U9</accession>
<evidence type="ECO:0000256" key="8">
    <source>
        <dbReference type="ARBA" id="ARBA00023136"/>
    </source>
</evidence>
<organism evidence="12 13">
    <name type="scientific">Cynoglossus semilaevis</name>
    <name type="common">Tongue sole</name>
    <dbReference type="NCBI Taxonomy" id="244447"/>
    <lineage>
        <taxon>Eukaryota</taxon>
        <taxon>Metazoa</taxon>
        <taxon>Chordata</taxon>
        <taxon>Craniata</taxon>
        <taxon>Vertebrata</taxon>
        <taxon>Euteleostomi</taxon>
        <taxon>Actinopterygii</taxon>
        <taxon>Neopterygii</taxon>
        <taxon>Teleostei</taxon>
        <taxon>Neoteleostei</taxon>
        <taxon>Acanthomorphata</taxon>
        <taxon>Carangaria</taxon>
        <taxon>Pleuronectiformes</taxon>
        <taxon>Pleuronectoidei</taxon>
        <taxon>Cynoglossidae</taxon>
        <taxon>Cynoglossinae</taxon>
        <taxon>Cynoglossus</taxon>
    </lineage>
</organism>
<dbReference type="GO" id="GO:0005524">
    <property type="term" value="F:ATP binding"/>
    <property type="evidence" value="ECO:0007669"/>
    <property type="project" value="InterPro"/>
</dbReference>
<name>A0A3P8X6U9_CYNSE</name>
<protein>
    <submittedName>
        <fullName evidence="12">Si:dkey-16l2.20</fullName>
    </submittedName>
</protein>
<dbReference type="Ensembl" id="ENSCSET00000034119.1">
    <property type="protein sequence ID" value="ENSCSEP00000033685.1"/>
    <property type="gene ID" value="ENSCSEG00000021617.1"/>
</dbReference>
<comment type="subcellular location">
    <subcellularLocation>
        <location evidence="1">Membrane</location>
    </subcellularLocation>
</comment>
<dbReference type="Pfam" id="PF04505">
    <property type="entry name" value="CD225"/>
    <property type="match status" value="1"/>
</dbReference>
<comment type="similarity">
    <text evidence="2">Belongs to the CD225/Dispanin family.</text>
</comment>
<reference evidence="12 13" key="1">
    <citation type="journal article" date="2014" name="Nat. Genet.">
        <title>Whole-genome sequence of a flatfish provides insights into ZW sex chromosome evolution and adaptation to a benthic lifestyle.</title>
        <authorList>
            <person name="Chen S."/>
            <person name="Zhang G."/>
            <person name="Shao C."/>
            <person name="Huang Q."/>
            <person name="Liu G."/>
            <person name="Zhang P."/>
            <person name="Song W."/>
            <person name="An N."/>
            <person name="Chalopin D."/>
            <person name="Volff J.N."/>
            <person name="Hong Y."/>
            <person name="Li Q."/>
            <person name="Sha Z."/>
            <person name="Zhou H."/>
            <person name="Xie M."/>
            <person name="Yu Q."/>
            <person name="Liu Y."/>
            <person name="Xiang H."/>
            <person name="Wang N."/>
            <person name="Wu K."/>
            <person name="Yang C."/>
            <person name="Zhou Q."/>
            <person name="Liao X."/>
            <person name="Yang L."/>
            <person name="Hu Q."/>
            <person name="Zhang J."/>
            <person name="Meng L."/>
            <person name="Jin L."/>
            <person name="Tian Y."/>
            <person name="Lian J."/>
            <person name="Yang J."/>
            <person name="Miao G."/>
            <person name="Liu S."/>
            <person name="Liang Z."/>
            <person name="Yan F."/>
            <person name="Li Y."/>
            <person name="Sun B."/>
            <person name="Zhang H."/>
            <person name="Zhang J."/>
            <person name="Zhu Y."/>
            <person name="Du M."/>
            <person name="Zhao Y."/>
            <person name="Schartl M."/>
            <person name="Tang Q."/>
            <person name="Wang J."/>
        </authorList>
    </citation>
    <scope>NUCLEOTIDE SEQUENCE</scope>
</reference>
<evidence type="ECO:0000256" key="3">
    <source>
        <dbReference type="ARBA" id="ARBA00022527"/>
    </source>
</evidence>
<feature type="transmembrane region" description="Helical" evidence="10">
    <location>
        <begin position="83"/>
        <end position="109"/>
    </location>
</feature>
<feature type="compositionally biased region" description="Polar residues" evidence="9">
    <location>
        <begin position="1"/>
        <end position="10"/>
    </location>
</feature>
<keyword evidence="13" id="KW-1185">Reference proteome</keyword>
<dbReference type="AlphaFoldDB" id="A0A3P8X6U9"/>
<reference evidence="12" key="3">
    <citation type="submission" date="2025-09" db="UniProtKB">
        <authorList>
            <consortium name="Ensembl"/>
        </authorList>
    </citation>
    <scope>IDENTIFICATION</scope>
</reference>
<dbReference type="OMA" id="VICGCSC"/>
<keyword evidence="8 10" id="KW-0472">Membrane</keyword>
<evidence type="ECO:0000313" key="12">
    <source>
        <dbReference type="Ensembl" id="ENSCSEP00000033685.1"/>
    </source>
</evidence>
<evidence type="ECO:0000256" key="6">
    <source>
        <dbReference type="ARBA" id="ARBA00022777"/>
    </source>
</evidence>
<dbReference type="GeneTree" id="ENSGT00630000091000"/>
<feature type="region of interest" description="Disordered" evidence="9">
    <location>
        <begin position="1"/>
        <end position="21"/>
    </location>
</feature>
<keyword evidence="4" id="KW-0808">Transferase</keyword>
<evidence type="ECO:0000256" key="4">
    <source>
        <dbReference type="ARBA" id="ARBA00022679"/>
    </source>
</evidence>
<dbReference type="Proteomes" id="UP000265120">
    <property type="component" value="Chromosome 17"/>
</dbReference>
<evidence type="ECO:0000256" key="7">
    <source>
        <dbReference type="ARBA" id="ARBA00022989"/>
    </source>
</evidence>
<dbReference type="PROSITE" id="PS51158">
    <property type="entry name" value="ALPHA_KINASE"/>
    <property type="match status" value="1"/>
</dbReference>